<sequence length="191" mass="21919">MRKILFFLFLIPLIVNAQKSPYQYFEIRDNVSLFEAVYSAPGNSANDLSKRLFDICNGMSSVKDVKNSDGIITGLITHMYFPYKKYGLGGMNMNAALKFPMKFNFKINTKQDKYKVTITGLYFDMQDFKDAMSGTPGILAAATSSDFTLDDLLCRNRKMDYRTSGKAIRENTSLEKFLYETFKLKKNDDTW</sequence>
<gene>
    <name evidence="2" type="ORF">SAMN05192529_10291</name>
</gene>
<name>A0A1H3W554_9BACT</name>
<evidence type="ECO:0000313" key="3">
    <source>
        <dbReference type="Proteomes" id="UP000199041"/>
    </source>
</evidence>
<feature type="chain" id="PRO_5011501973" description="DUF4468 domain-containing protein" evidence="1">
    <location>
        <begin position="18"/>
        <end position="191"/>
    </location>
</feature>
<proteinExistence type="predicted"/>
<evidence type="ECO:0000256" key="1">
    <source>
        <dbReference type="SAM" id="SignalP"/>
    </source>
</evidence>
<keyword evidence="3" id="KW-1185">Reference proteome</keyword>
<reference evidence="2 3" key="1">
    <citation type="submission" date="2016-10" db="EMBL/GenBank/DDBJ databases">
        <authorList>
            <person name="de Groot N.N."/>
        </authorList>
    </citation>
    <scope>NUCLEOTIDE SEQUENCE [LARGE SCALE GENOMIC DNA]</scope>
    <source>
        <strain evidence="2 3">Vu-144</strain>
    </source>
</reference>
<dbReference type="STRING" id="551991.SAMN05192529_10291"/>
<evidence type="ECO:0008006" key="4">
    <source>
        <dbReference type="Google" id="ProtNLM"/>
    </source>
</evidence>
<organism evidence="2 3">
    <name type="scientific">Arachidicoccus rhizosphaerae</name>
    <dbReference type="NCBI Taxonomy" id="551991"/>
    <lineage>
        <taxon>Bacteria</taxon>
        <taxon>Pseudomonadati</taxon>
        <taxon>Bacteroidota</taxon>
        <taxon>Chitinophagia</taxon>
        <taxon>Chitinophagales</taxon>
        <taxon>Chitinophagaceae</taxon>
        <taxon>Arachidicoccus</taxon>
    </lineage>
</organism>
<evidence type="ECO:0000313" key="2">
    <source>
        <dbReference type="EMBL" id="SDZ81472.1"/>
    </source>
</evidence>
<dbReference type="AlphaFoldDB" id="A0A1H3W554"/>
<dbReference type="EMBL" id="FNQY01000002">
    <property type="protein sequence ID" value="SDZ81472.1"/>
    <property type="molecule type" value="Genomic_DNA"/>
</dbReference>
<dbReference type="Proteomes" id="UP000199041">
    <property type="component" value="Unassembled WGS sequence"/>
</dbReference>
<keyword evidence="1" id="KW-0732">Signal</keyword>
<accession>A0A1H3W554</accession>
<protein>
    <recommendedName>
        <fullName evidence="4">DUF4468 domain-containing protein</fullName>
    </recommendedName>
</protein>
<feature type="signal peptide" evidence="1">
    <location>
        <begin position="1"/>
        <end position="17"/>
    </location>
</feature>
<dbReference type="RefSeq" id="WP_091392976.1">
    <property type="nucleotide sequence ID" value="NZ_FNQY01000002.1"/>
</dbReference>